<protein>
    <submittedName>
        <fullName evidence="1">Uncharacterized protein</fullName>
    </submittedName>
</protein>
<accession>K1XK16</accession>
<dbReference type="EMBL" id="JH921428">
    <property type="protein sequence ID" value="EKD21008.1"/>
    <property type="molecule type" value="Genomic_DNA"/>
</dbReference>
<organism evidence="1 2">
    <name type="scientific">Marssonina brunnea f. sp. multigermtubi (strain MB_m1)</name>
    <name type="common">Marssonina leaf spot fungus</name>
    <dbReference type="NCBI Taxonomy" id="1072389"/>
    <lineage>
        <taxon>Eukaryota</taxon>
        <taxon>Fungi</taxon>
        <taxon>Dikarya</taxon>
        <taxon>Ascomycota</taxon>
        <taxon>Pezizomycotina</taxon>
        <taxon>Leotiomycetes</taxon>
        <taxon>Helotiales</taxon>
        <taxon>Drepanopezizaceae</taxon>
        <taxon>Drepanopeziza</taxon>
    </lineage>
</organism>
<reference evidence="1 2" key="1">
    <citation type="journal article" date="2012" name="BMC Genomics">
        <title>Sequencing the genome of Marssonina brunnea reveals fungus-poplar co-evolution.</title>
        <authorList>
            <person name="Zhu S."/>
            <person name="Cao Y.-Z."/>
            <person name="Jiang C."/>
            <person name="Tan B.-Y."/>
            <person name="Wang Z."/>
            <person name="Feng S."/>
            <person name="Zhang L."/>
            <person name="Su X.-H."/>
            <person name="Brejova B."/>
            <person name="Vinar T."/>
            <person name="Xu M."/>
            <person name="Wang M.-X."/>
            <person name="Zhang S.-G."/>
            <person name="Huang M.-R."/>
            <person name="Wu R."/>
            <person name="Zhou Y."/>
        </authorList>
    </citation>
    <scope>NUCLEOTIDE SEQUENCE [LARGE SCALE GENOMIC DNA]</scope>
    <source>
        <strain evidence="1 2">MB_m1</strain>
    </source>
</reference>
<evidence type="ECO:0000313" key="2">
    <source>
        <dbReference type="Proteomes" id="UP000006753"/>
    </source>
</evidence>
<dbReference type="InParanoid" id="K1XK16"/>
<dbReference type="Proteomes" id="UP000006753">
    <property type="component" value="Unassembled WGS sequence"/>
</dbReference>
<proteinExistence type="predicted"/>
<sequence>MSTIIFKNATPGTEDKLSWLPMRVLQQFFGSLSFRACTGNGNIFEDESNQRIDRKRIIGRLTEEIDRLSIEEQLDAEVRLPMLGTGDDQKPIDMILRAEKIYTGRKHGLS</sequence>
<evidence type="ECO:0000313" key="1">
    <source>
        <dbReference type="EMBL" id="EKD21008.1"/>
    </source>
</evidence>
<dbReference type="KEGG" id="mbe:MBM_00121"/>
<dbReference type="HOGENOM" id="CLU_2171598_0_0_1"/>
<dbReference type="AlphaFoldDB" id="K1XK16"/>
<keyword evidence="2" id="KW-1185">Reference proteome</keyword>
<name>K1XK16_MARBU</name>
<gene>
    <name evidence="1" type="ORF">MBM_00121</name>
</gene>